<dbReference type="InterPro" id="IPR008927">
    <property type="entry name" value="6-PGluconate_DH-like_C_sf"/>
</dbReference>
<evidence type="ECO:0000256" key="3">
    <source>
        <dbReference type="ARBA" id="ARBA00023027"/>
    </source>
</evidence>
<name>A0A931MKL5_9SPHN</name>
<evidence type="ECO:0000256" key="4">
    <source>
        <dbReference type="PIRSR" id="PIRSR000103-1"/>
    </source>
</evidence>
<evidence type="ECO:0000259" key="6">
    <source>
        <dbReference type="Pfam" id="PF14833"/>
    </source>
</evidence>
<dbReference type="GO" id="GO:0051287">
    <property type="term" value="F:NAD binding"/>
    <property type="evidence" value="ECO:0007669"/>
    <property type="project" value="InterPro"/>
</dbReference>
<keyword evidence="3" id="KW-0520">NAD</keyword>
<dbReference type="PROSITE" id="PS00895">
    <property type="entry name" value="3_HYDROXYISOBUT_DH"/>
    <property type="match status" value="1"/>
</dbReference>
<dbReference type="InterPro" id="IPR006115">
    <property type="entry name" value="6PGDH_NADP-bd"/>
</dbReference>
<dbReference type="PANTHER" id="PTHR43060:SF15">
    <property type="entry name" value="3-HYDROXYISOBUTYRATE DEHYDROGENASE-LIKE 1, MITOCHONDRIAL-RELATED"/>
    <property type="match status" value="1"/>
</dbReference>
<dbReference type="GO" id="GO:0016491">
    <property type="term" value="F:oxidoreductase activity"/>
    <property type="evidence" value="ECO:0007669"/>
    <property type="project" value="UniProtKB-KW"/>
</dbReference>
<feature type="active site" evidence="4">
    <location>
        <position position="171"/>
    </location>
</feature>
<dbReference type="InterPro" id="IPR002204">
    <property type="entry name" value="3-OH-isobutyrate_DH-rel_CS"/>
</dbReference>
<dbReference type="RefSeq" id="WP_197160961.1">
    <property type="nucleotide sequence ID" value="NZ_JADZGI010000001.1"/>
</dbReference>
<dbReference type="EMBL" id="JADZGI010000001">
    <property type="protein sequence ID" value="MBH0112106.1"/>
    <property type="molecule type" value="Genomic_DNA"/>
</dbReference>
<reference evidence="7" key="1">
    <citation type="submission" date="2020-11" db="EMBL/GenBank/DDBJ databases">
        <title>Novosphingobium aureum sp. nov., a marine bacterium isolated from sediment of a salt flat.</title>
        <authorList>
            <person name="Yoo Y."/>
            <person name="Kim J.-J."/>
        </authorList>
    </citation>
    <scope>NUCLEOTIDE SEQUENCE</scope>
    <source>
        <strain evidence="7">YJ-S2-02</strain>
    </source>
</reference>
<keyword evidence="2" id="KW-0560">Oxidoreductase</keyword>
<dbReference type="PIRSF" id="PIRSF000103">
    <property type="entry name" value="HIBADH"/>
    <property type="match status" value="1"/>
</dbReference>
<dbReference type="InterPro" id="IPR015815">
    <property type="entry name" value="HIBADH-related"/>
</dbReference>
<accession>A0A931MKL5</accession>
<gene>
    <name evidence="7" type="ORF">I5E68_03945</name>
</gene>
<evidence type="ECO:0000256" key="1">
    <source>
        <dbReference type="ARBA" id="ARBA00009080"/>
    </source>
</evidence>
<keyword evidence="8" id="KW-1185">Reference proteome</keyword>
<dbReference type="Gene3D" id="3.40.50.720">
    <property type="entry name" value="NAD(P)-binding Rossmann-like Domain"/>
    <property type="match status" value="1"/>
</dbReference>
<dbReference type="Pfam" id="PF03446">
    <property type="entry name" value="NAD_binding_2"/>
    <property type="match status" value="1"/>
</dbReference>
<dbReference type="AlphaFoldDB" id="A0A931MKL5"/>
<dbReference type="GO" id="GO:0016054">
    <property type="term" value="P:organic acid catabolic process"/>
    <property type="evidence" value="ECO:0007669"/>
    <property type="project" value="UniProtKB-ARBA"/>
</dbReference>
<proteinExistence type="inferred from homology"/>
<organism evidence="7 8">
    <name type="scientific">Novosphingobium aureum</name>
    <dbReference type="NCBI Taxonomy" id="2792964"/>
    <lineage>
        <taxon>Bacteria</taxon>
        <taxon>Pseudomonadati</taxon>
        <taxon>Pseudomonadota</taxon>
        <taxon>Alphaproteobacteria</taxon>
        <taxon>Sphingomonadales</taxon>
        <taxon>Sphingomonadaceae</taxon>
        <taxon>Novosphingobium</taxon>
    </lineage>
</organism>
<evidence type="ECO:0000256" key="2">
    <source>
        <dbReference type="ARBA" id="ARBA00023002"/>
    </source>
</evidence>
<protein>
    <submittedName>
        <fullName evidence="7">NAD(P)-dependent oxidoreductase</fullName>
    </submittedName>
</protein>
<dbReference type="PANTHER" id="PTHR43060">
    <property type="entry name" value="3-HYDROXYISOBUTYRATE DEHYDROGENASE-LIKE 1, MITOCHONDRIAL-RELATED"/>
    <property type="match status" value="1"/>
</dbReference>
<comment type="caution">
    <text evidence="7">The sequence shown here is derived from an EMBL/GenBank/DDBJ whole genome shotgun (WGS) entry which is preliminary data.</text>
</comment>
<dbReference type="InterPro" id="IPR029154">
    <property type="entry name" value="HIBADH-like_NADP-bd"/>
</dbReference>
<feature type="domain" description="3-hydroxyisobutyrate dehydrogenase-like NAD-binding" evidence="6">
    <location>
        <begin position="165"/>
        <end position="245"/>
    </location>
</feature>
<feature type="domain" description="6-phosphogluconate dehydrogenase NADP-binding" evidence="5">
    <location>
        <begin position="7"/>
        <end position="161"/>
    </location>
</feature>
<dbReference type="Gene3D" id="1.10.1040.10">
    <property type="entry name" value="N-(1-d-carboxylethyl)-l-norvaline Dehydrogenase, domain 2"/>
    <property type="match status" value="1"/>
</dbReference>
<dbReference type="InterPro" id="IPR036291">
    <property type="entry name" value="NAD(P)-bd_dom_sf"/>
</dbReference>
<dbReference type="Proteomes" id="UP000617634">
    <property type="component" value="Unassembled WGS sequence"/>
</dbReference>
<evidence type="ECO:0000313" key="8">
    <source>
        <dbReference type="Proteomes" id="UP000617634"/>
    </source>
</evidence>
<dbReference type="SUPFAM" id="SSF51735">
    <property type="entry name" value="NAD(P)-binding Rossmann-fold domains"/>
    <property type="match status" value="1"/>
</dbReference>
<dbReference type="SUPFAM" id="SSF48179">
    <property type="entry name" value="6-phosphogluconate dehydrogenase C-terminal domain-like"/>
    <property type="match status" value="1"/>
</dbReference>
<evidence type="ECO:0000259" key="5">
    <source>
        <dbReference type="Pfam" id="PF03446"/>
    </source>
</evidence>
<dbReference type="Pfam" id="PF14833">
    <property type="entry name" value="NAD_binding_11"/>
    <property type="match status" value="1"/>
</dbReference>
<dbReference type="GO" id="GO:0050661">
    <property type="term" value="F:NADP binding"/>
    <property type="evidence" value="ECO:0007669"/>
    <property type="project" value="InterPro"/>
</dbReference>
<dbReference type="InterPro" id="IPR013328">
    <property type="entry name" value="6PGD_dom2"/>
</dbReference>
<comment type="similarity">
    <text evidence="1">Belongs to the HIBADH-related family.</text>
</comment>
<sequence length="269" mass="27383">MSARPVIGFIGLGSQGGPMAERILDADFNLMVWARRPEALEPFVAKGARTSPSVEELGAGCDQVCVCVVDDAGVAQICDQLIPAMQPGSCLVIHSTILPESCVALAKDCAAKGIGFLDAPVSGGGPAAAAGKLTVMCGGDADSFARCEPVFASFAGLTVHLGEAGSGQRAKIVNNSLMAASMGLAHAAMQAAGGLDIDRAAFAELVKGSSGRSFGFETYARLPEPSVFAHGAALLAKDVDLLKSTLPGDDGAELLRTTAMTFLDAARGE</sequence>
<evidence type="ECO:0000313" key="7">
    <source>
        <dbReference type="EMBL" id="MBH0112106.1"/>
    </source>
</evidence>